<protein>
    <submittedName>
        <fullName evidence="2">12587_t:CDS:1</fullName>
    </submittedName>
</protein>
<keyword evidence="1" id="KW-1133">Transmembrane helix</keyword>
<dbReference type="AlphaFoldDB" id="A0A9N8ZLN2"/>
<gene>
    <name evidence="2" type="ORF">AGERDE_LOCUS4200</name>
</gene>
<sequence length="117" mass="12880">MYLLAETFHKKANVILGPIIFVGAKLRSFLALLLKFNPKIGRTCTLTILSASAPNLNLHSNSSNSRNLHSALLVDFEYFLSDFPYLVIIASSSPKFFHQQAKVAASVNVRNSIQNSG</sequence>
<evidence type="ECO:0000256" key="1">
    <source>
        <dbReference type="SAM" id="Phobius"/>
    </source>
</evidence>
<name>A0A9N8ZLN2_9GLOM</name>
<keyword evidence="1" id="KW-0472">Membrane</keyword>
<keyword evidence="1" id="KW-0812">Transmembrane</keyword>
<dbReference type="Proteomes" id="UP000789831">
    <property type="component" value="Unassembled WGS sequence"/>
</dbReference>
<organism evidence="2 3">
    <name type="scientific">Ambispora gerdemannii</name>
    <dbReference type="NCBI Taxonomy" id="144530"/>
    <lineage>
        <taxon>Eukaryota</taxon>
        <taxon>Fungi</taxon>
        <taxon>Fungi incertae sedis</taxon>
        <taxon>Mucoromycota</taxon>
        <taxon>Glomeromycotina</taxon>
        <taxon>Glomeromycetes</taxon>
        <taxon>Archaeosporales</taxon>
        <taxon>Ambisporaceae</taxon>
        <taxon>Ambispora</taxon>
    </lineage>
</organism>
<dbReference type="EMBL" id="CAJVPL010000463">
    <property type="protein sequence ID" value="CAG8500066.1"/>
    <property type="molecule type" value="Genomic_DNA"/>
</dbReference>
<accession>A0A9N8ZLN2</accession>
<comment type="caution">
    <text evidence="2">The sequence shown here is derived from an EMBL/GenBank/DDBJ whole genome shotgun (WGS) entry which is preliminary data.</text>
</comment>
<evidence type="ECO:0000313" key="2">
    <source>
        <dbReference type="EMBL" id="CAG8500066.1"/>
    </source>
</evidence>
<reference evidence="2" key="1">
    <citation type="submission" date="2021-06" db="EMBL/GenBank/DDBJ databases">
        <authorList>
            <person name="Kallberg Y."/>
            <person name="Tangrot J."/>
            <person name="Rosling A."/>
        </authorList>
    </citation>
    <scope>NUCLEOTIDE SEQUENCE</scope>
    <source>
        <strain evidence="2">MT106</strain>
    </source>
</reference>
<feature type="transmembrane region" description="Helical" evidence="1">
    <location>
        <begin position="12"/>
        <end position="34"/>
    </location>
</feature>
<keyword evidence="3" id="KW-1185">Reference proteome</keyword>
<proteinExistence type="predicted"/>
<evidence type="ECO:0000313" key="3">
    <source>
        <dbReference type="Proteomes" id="UP000789831"/>
    </source>
</evidence>